<dbReference type="PROSITE" id="PS50883">
    <property type="entry name" value="EAL"/>
    <property type="match status" value="1"/>
</dbReference>
<dbReference type="Proteomes" id="UP000199603">
    <property type="component" value="Unassembled WGS sequence"/>
</dbReference>
<dbReference type="InterPro" id="IPR011006">
    <property type="entry name" value="CheY-like_superfamily"/>
</dbReference>
<dbReference type="CDD" id="cd01948">
    <property type="entry name" value="EAL"/>
    <property type="match status" value="1"/>
</dbReference>
<evidence type="ECO:0000259" key="3">
    <source>
        <dbReference type="PROSITE" id="PS50883"/>
    </source>
</evidence>
<name>A0A1G6RSU0_9GAMM</name>
<dbReference type="EMBL" id="FNAG01000001">
    <property type="protein sequence ID" value="SDD07025.1"/>
    <property type="molecule type" value="Genomic_DNA"/>
</dbReference>
<dbReference type="SMART" id="SM00267">
    <property type="entry name" value="GGDEF"/>
    <property type="match status" value="1"/>
</dbReference>
<dbReference type="CDD" id="cd00130">
    <property type="entry name" value="PAS"/>
    <property type="match status" value="1"/>
</dbReference>
<dbReference type="SUPFAM" id="SSF55073">
    <property type="entry name" value="Nucleotide cyclase"/>
    <property type="match status" value="1"/>
</dbReference>
<dbReference type="InterPro" id="IPR029787">
    <property type="entry name" value="Nucleotide_cyclase"/>
</dbReference>
<dbReference type="InterPro" id="IPR035965">
    <property type="entry name" value="PAS-like_dom_sf"/>
</dbReference>
<sequence>MAKQETVIRLLQIEDTLEDAESIVNALRNGGIAVRSARPESIEELIDQLGKQQPDLVVAAWSGKRLPFAEVAQAMRKAGRHAALVASHSGIDEATLLEACALGAFHIVLRQRPEQILPTLKHAWLATEARRSQQRLEDALRETARRCDALIDSSRDPIAYAHEGMHIRANHAYLEMFGYTDFEEVEGMPLLDLIAPSHAGEFKALLKRLSKGEPPPEKLELKAMRADGIDFDAVMEFARASYEGEPCLQIVFRKQFVDSEELQTLRERDQVTGLLNRQVFLAELEAAAARAENGAKDQAALLIEVDNFGNLLNDIGLGHADTLLADAATLLRHTLGDDVLLARFADHTFGLVCRGSNHAQTRELAERVRMAFEGHILEIGSRSATLTVSIGGVQMSEKSGPAQQVLGKAGQCLQAAISEGGNRLSLFDPAARDRAEEERVRTWVARIQQALKSGDFMLHYQPIISLQGEPVEFYETLLRMRVGDGEIAPPLAFLPIAEEHGLIEKVDRWVLSHAIAVLAKVKSEHERRLLVKITPQSMQDPTLPGWIANLLKQTGVRGEQLVFGVPETRVMTYLKGAKEFQRAVAKLGCGMCLEQYGASTHSLDVLKHLEPTMLKLDRSFTEDLGRNTEHQAKVRELAARAGDLGKSTIAEFVQDAASMTVLFTSSVHFVQGNFLAAPAPEMNYDFNI</sequence>
<dbReference type="CDD" id="cd01949">
    <property type="entry name" value="GGDEF"/>
    <property type="match status" value="1"/>
</dbReference>
<evidence type="ECO:0000313" key="5">
    <source>
        <dbReference type="EMBL" id="SDD07025.1"/>
    </source>
</evidence>
<dbReference type="InterPro" id="IPR043128">
    <property type="entry name" value="Rev_trsase/Diguanyl_cyclase"/>
</dbReference>
<dbReference type="Gene3D" id="3.20.20.450">
    <property type="entry name" value="EAL domain"/>
    <property type="match status" value="1"/>
</dbReference>
<feature type="domain" description="GGDEF" evidence="4">
    <location>
        <begin position="296"/>
        <end position="429"/>
    </location>
</feature>
<dbReference type="NCBIfam" id="TIGR00254">
    <property type="entry name" value="GGDEF"/>
    <property type="match status" value="1"/>
</dbReference>
<protein>
    <submittedName>
        <fullName evidence="5">PAS domain S-box-containing protein/diguanylate cyclase (GGDEF) domain-containing protein</fullName>
    </submittedName>
</protein>
<organism evidence="5 6">
    <name type="scientific">Aquimonas voraii</name>
    <dbReference type="NCBI Taxonomy" id="265719"/>
    <lineage>
        <taxon>Bacteria</taxon>
        <taxon>Pseudomonadati</taxon>
        <taxon>Pseudomonadota</taxon>
        <taxon>Gammaproteobacteria</taxon>
        <taxon>Lysobacterales</taxon>
        <taxon>Lysobacteraceae</taxon>
        <taxon>Aquimonas</taxon>
    </lineage>
</organism>
<dbReference type="Pfam" id="PF13426">
    <property type="entry name" value="PAS_9"/>
    <property type="match status" value="1"/>
</dbReference>
<dbReference type="InterPro" id="IPR000014">
    <property type="entry name" value="PAS"/>
</dbReference>
<dbReference type="Pfam" id="PF00563">
    <property type="entry name" value="EAL"/>
    <property type="match status" value="1"/>
</dbReference>
<dbReference type="GO" id="GO:0000160">
    <property type="term" value="P:phosphorelay signal transduction system"/>
    <property type="evidence" value="ECO:0007669"/>
    <property type="project" value="InterPro"/>
</dbReference>
<dbReference type="SUPFAM" id="SSF52172">
    <property type="entry name" value="CheY-like"/>
    <property type="match status" value="1"/>
</dbReference>
<evidence type="ECO:0000259" key="2">
    <source>
        <dbReference type="PROSITE" id="PS50110"/>
    </source>
</evidence>
<accession>A0A1G6RSU0</accession>
<dbReference type="InterPro" id="IPR000160">
    <property type="entry name" value="GGDEF_dom"/>
</dbReference>
<dbReference type="Gene3D" id="3.30.70.270">
    <property type="match status" value="1"/>
</dbReference>
<evidence type="ECO:0000259" key="4">
    <source>
        <dbReference type="PROSITE" id="PS50887"/>
    </source>
</evidence>
<dbReference type="RefSeq" id="WP_176763938.1">
    <property type="nucleotide sequence ID" value="NZ_FNAG01000001.1"/>
</dbReference>
<evidence type="ECO:0000313" key="6">
    <source>
        <dbReference type="Proteomes" id="UP000199603"/>
    </source>
</evidence>
<feature type="domain" description="Response regulatory" evidence="2">
    <location>
        <begin position="9"/>
        <end position="125"/>
    </location>
</feature>
<gene>
    <name evidence="5" type="ORF">SAMN04488509_10150</name>
</gene>
<dbReference type="PROSITE" id="PS50887">
    <property type="entry name" value="GGDEF"/>
    <property type="match status" value="1"/>
</dbReference>
<dbReference type="PANTHER" id="PTHR33121">
    <property type="entry name" value="CYCLIC DI-GMP PHOSPHODIESTERASE PDEF"/>
    <property type="match status" value="1"/>
</dbReference>
<keyword evidence="6" id="KW-1185">Reference proteome</keyword>
<dbReference type="Pfam" id="PF00990">
    <property type="entry name" value="GGDEF"/>
    <property type="match status" value="1"/>
</dbReference>
<dbReference type="GO" id="GO:0071111">
    <property type="term" value="F:cyclic-guanylate-specific phosphodiesterase activity"/>
    <property type="evidence" value="ECO:0007669"/>
    <property type="project" value="InterPro"/>
</dbReference>
<proteinExistence type="predicted"/>
<evidence type="ECO:0000256" key="1">
    <source>
        <dbReference type="PROSITE-ProRule" id="PRU00169"/>
    </source>
</evidence>
<dbReference type="Gene3D" id="3.30.450.20">
    <property type="entry name" value="PAS domain"/>
    <property type="match status" value="1"/>
</dbReference>
<feature type="domain" description="EAL" evidence="3">
    <location>
        <begin position="440"/>
        <end position="688"/>
    </location>
</feature>
<dbReference type="InterPro" id="IPR050706">
    <property type="entry name" value="Cyclic-di-GMP_PDE-like"/>
</dbReference>
<dbReference type="PANTHER" id="PTHR33121:SF79">
    <property type="entry name" value="CYCLIC DI-GMP PHOSPHODIESTERASE PDED-RELATED"/>
    <property type="match status" value="1"/>
</dbReference>
<comment type="caution">
    <text evidence="1">Lacks conserved residue(s) required for the propagation of feature annotation.</text>
</comment>
<dbReference type="NCBIfam" id="TIGR00229">
    <property type="entry name" value="sensory_box"/>
    <property type="match status" value="1"/>
</dbReference>
<dbReference type="STRING" id="265719.SAMN04488509_10150"/>
<dbReference type="SMART" id="SM00091">
    <property type="entry name" value="PAS"/>
    <property type="match status" value="1"/>
</dbReference>
<dbReference type="SUPFAM" id="SSF141868">
    <property type="entry name" value="EAL domain-like"/>
    <property type="match status" value="1"/>
</dbReference>
<dbReference type="PROSITE" id="PS50110">
    <property type="entry name" value="RESPONSE_REGULATORY"/>
    <property type="match status" value="1"/>
</dbReference>
<reference evidence="5 6" key="1">
    <citation type="submission" date="2016-10" db="EMBL/GenBank/DDBJ databases">
        <authorList>
            <person name="de Groot N.N."/>
        </authorList>
    </citation>
    <scope>NUCLEOTIDE SEQUENCE [LARGE SCALE GENOMIC DNA]</scope>
    <source>
        <strain evidence="5 6">DSM 16957</strain>
    </source>
</reference>
<dbReference type="SMART" id="SM00052">
    <property type="entry name" value="EAL"/>
    <property type="match status" value="1"/>
</dbReference>
<dbReference type="InterPro" id="IPR001789">
    <property type="entry name" value="Sig_transdc_resp-reg_receiver"/>
</dbReference>
<dbReference type="SUPFAM" id="SSF55785">
    <property type="entry name" value="PYP-like sensor domain (PAS domain)"/>
    <property type="match status" value="1"/>
</dbReference>
<dbReference type="AlphaFoldDB" id="A0A1G6RSU0"/>
<dbReference type="InterPro" id="IPR035919">
    <property type="entry name" value="EAL_sf"/>
</dbReference>
<dbReference type="Gene3D" id="3.40.50.2300">
    <property type="match status" value="1"/>
</dbReference>
<dbReference type="InterPro" id="IPR001633">
    <property type="entry name" value="EAL_dom"/>
</dbReference>